<evidence type="ECO:0000256" key="1">
    <source>
        <dbReference type="SAM" id="MobiDB-lite"/>
    </source>
</evidence>
<dbReference type="Pfam" id="PF12874">
    <property type="entry name" value="zf-met"/>
    <property type="match status" value="1"/>
</dbReference>
<dbReference type="Proteomes" id="UP000250235">
    <property type="component" value="Unassembled WGS sequence"/>
</dbReference>
<evidence type="ECO:0000313" key="3">
    <source>
        <dbReference type="EMBL" id="KZV29995.1"/>
    </source>
</evidence>
<feature type="compositionally biased region" description="Acidic residues" evidence="1">
    <location>
        <begin position="25"/>
        <end position="42"/>
    </location>
</feature>
<sequence>MIKRRFYRLEHGDRDAPSDSSSSDSEVEAEATDGTEVEDEEDNKVGELGEKENGTSSSGYESEDSSVNEVNLDSSGLPTSDDDMTTENGEQTIVGSLSRHEGSTNLVNNWDKPEKNDTEVDMADCVLKCKSVFKCRLCPRIVCLSEETLKAHLSSKRHARSLKLQREGRLKLMLNDDGKIEGETELEKDASTTVSGQVSAKPKKKGKGRFKAKKRIRQVKQTLQFLDSNAFSFSFTGSTAIFLQFTGGKRIPENKAGCG</sequence>
<protein>
    <submittedName>
        <fullName evidence="3">Cyclin-dependent kinase 11A-like</fullName>
    </submittedName>
</protein>
<dbReference type="EMBL" id="KV008776">
    <property type="protein sequence ID" value="KZV29995.1"/>
    <property type="molecule type" value="Genomic_DNA"/>
</dbReference>
<name>A0A2Z7B668_9LAMI</name>
<dbReference type="InterPro" id="IPR013087">
    <property type="entry name" value="Znf_C2H2_type"/>
</dbReference>
<dbReference type="Gene3D" id="3.30.160.60">
    <property type="entry name" value="Classic Zinc Finger"/>
    <property type="match status" value="1"/>
</dbReference>
<accession>A0A2Z7B668</accession>
<keyword evidence="3" id="KW-0808">Transferase</keyword>
<feature type="compositionally biased region" description="Polar residues" evidence="1">
    <location>
        <begin position="67"/>
        <end position="78"/>
    </location>
</feature>
<proteinExistence type="predicted"/>
<evidence type="ECO:0000313" key="4">
    <source>
        <dbReference type="Proteomes" id="UP000250235"/>
    </source>
</evidence>
<feature type="compositionally biased region" description="Basic and acidic residues" evidence="1">
    <location>
        <begin position="43"/>
        <end position="53"/>
    </location>
</feature>
<dbReference type="GO" id="GO:0016301">
    <property type="term" value="F:kinase activity"/>
    <property type="evidence" value="ECO:0007669"/>
    <property type="project" value="UniProtKB-KW"/>
</dbReference>
<feature type="region of interest" description="Disordered" evidence="1">
    <location>
        <begin position="1"/>
        <end position="88"/>
    </location>
</feature>
<dbReference type="AlphaFoldDB" id="A0A2Z7B668"/>
<feature type="domain" description="C2H2-type" evidence="2">
    <location>
        <begin position="133"/>
        <end position="158"/>
    </location>
</feature>
<reference evidence="3 4" key="1">
    <citation type="journal article" date="2015" name="Proc. Natl. Acad. Sci. U.S.A.">
        <title>The resurrection genome of Boea hygrometrica: A blueprint for survival of dehydration.</title>
        <authorList>
            <person name="Xiao L."/>
            <person name="Yang G."/>
            <person name="Zhang L."/>
            <person name="Yang X."/>
            <person name="Zhao S."/>
            <person name="Ji Z."/>
            <person name="Zhou Q."/>
            <person name="Hu M."/>
            <person name="Wang Y."/>
            <person name="Chen M."/>
            <person name="Xu Y."/>
            <person name="Jin H."/>
            <person name="Xiao X."/>
            <person name="Hu G."/>
            <person name="Bao F."/>
            <person name="Hu Y."/>
            <person name="Wan P."/>
            <person name="Li L."/>
            <person name="Deng X."/>
            <person name="Kuang T."/>
            <person name="Xiang C."/>
            <person name="Zhu J.K."/>
            <person name="Oliver M.J."/>
            <person name="He Y."/>
        </authorList>
    </citation>
    <scope>NUCLEOTIDE SEQUENCE [LARGE SCALE GENOMIC DNA]</scope>
    <source>
        <strain evidence="4">cv. XS01</strain>
    </source>
</reference>
<dbReference type="OrthoDB" id="1745547at2759"/>
<evidence type="ECO:0000259" key="2">
    <source>
        <dbReference type="Pfam" id="PF12874"/>
    </source>
</evidence>
<feature type="compositionally biased region" description="Basic and acidic residues" evidence="1">
    <location>
        <begin position="7"/>
        <end position="17"/>
    </location>
</feature>
<dbReference type="PANTHER" id="PTHR36332">
    <property type="entry name" value="STRESS RESPONSE PROTEIN"/>
    <property type="match status" value="1"/>
</dbReference>
<feature type="region of interest" description="Disordered" evidence="1">
    <location>
        <begin position="187"/>
        <end position="207"/>
    </location>
</feature>
<organism evidence="3 4">
    <name type="scientific">Dorcoceras hygrometricum</name>
    <dbReference type="NCBI Taxonomy" id="472368"/>
    <lineage>
        <taxon>Eukaryota</taxon>
        <taxon>Viridiplantae</taxon>
        <taxon>Streptophyta</taxon>
        <taxon>Embryophyta</taxon>
        <taxon>Tracheophyta</taxon>
        <taxon>Spermatophyta</taxon>
        <taxon>Magnoliopsida</taxon>
        <taxon>eudicotyledons</taxon>
        <taxon>Gunneridae</taxon>
        <taxon>Pentapetalae</taxon>
        <taxon>asterids</taxon>
        <taxon>lamiids</taxon>
        <taxon>Lamiales</taxon>
        <taxon>Gesneriaceae</taxon>
        <taxon>Didymocarpoideae</taxon>
        <taxon>Trichosporeae</taxon>
        <taxon>Loxocarpinae</taxon>
        <taxon>Dorcoceras</taxon>
    </lineage>
</organism>
<keyword evidence="4" id="KW-1185">Reference proteome</keyword>
<gene>
    <name evidence="3" type="ORF">F511_27989</name>
</gene>
<keyword evidence="3" id="KW-0418">Kinase</keyword>
<dbReference type="PANTHER" id="PTHR36332:SF1">
    <property type="entry name" value="STRESS RESPONSE PROTEIN"/>
    <property type="match status" value="1"/>
</dbReference>